<comment type="pathway">
    <text evidence="2">Porphyrin-containing compound metabolism; protoporphyrin-IX biosynthesis; 5-aminolevulinate from L-glutamyl-tRNA(Glu): step 2/2.</text>
</comment>
<dbReference type="GO" id="GO:0008483">
    <property type="term" value="F:transaminase activity"/>
    <property type="evidence" value="ECO:0007669"/>
    <property type="project" value="InterPro"/>
</dbReference>
<dbReference type="EMBL" id="LAZR01024473">
    <property type="protein sequence ID" value="KKL75021.1"/>
    <property type="molecule type" value="Genomic_DNA"/>
</dbReference>
<gene>
    <name evidence="8" type="ORF">LCGC14_2059070</name>
</gene>
<dbReference type="NCBIfam" id="NF000818">
    <property type="entry name" value="PRK00062.1"/>
    <property type="match status" value="1"/>
</dbReference>
<dbReference type="InterPro" id="IPR005814">
    <property type="entry name" value="Aminotrans_3"/>
</dbReference>
<organism evidence="8">
    <name type="scientific">marine sediment metagenome</name>
    <dbReference type="NCBI Taxonomy" id="412755"/>
    <lineage>
        <taxon>unclassified sequences</taxon>
        <taxon>metagenomes</taxon>
        <taxon>ecological metagenomes</taxon>
    </lineage>
</organism>
<dbReference type="InterPro" id="IPR004639">
    <property type="entry name" value="4pyrrol_synth_GluAld_NH2Trfase"/>
</dbReference>
<dbReference type="InterPro" id="IPR015424">
    <property type="entry name" value="PyrdxlP-dep_Trfase"/>
</dbReference>
<keyword evidence="6" id="KW-0413">Isomerase</keyword>
<evidence type="ECO:0000256" key="2">
    <source>
        <dbReference type="ARBA" id="ARBA00004819"/>
    </source>
</evidence>
<dbReference type="UniPathway" id="UPA00251">
    <property type="reaction ID" value="UER00317"/>
</dbReference>
<evidence type="ECO:0000256" key="5">
    <source>
        <dbReference type="ARBA" id="ARBA00022898"/>
    </source>
</evidence>
<keyword evidence="7" id="KW-0627">Porphyrin biosynthesis</keyword>
<dbReference type="FunFam" id="3.40.640.10:FF:000021">
    <property type="entry name" value="Glutamate-1-semialdehyde 2,1-aminomutase"/>
    <property type="match status" value="1"/>
</dbReference>
<reference evidence="8" key="1">
    <citation type="journal article" date="2015" name="Nature">
        <title>Complex archaea that bridge the gap between prokaryotes and eukaryotes.</title>
        <authorList>
            <person name="Spang A."/>
            <person name="Saw J.H."/>
            <person name="Jorgensen S.L."/>
            <person name="Zaremba-Niedzwiedzka K."/>
            <person name="Martijn J."/>
            <person name="Lind A.E."/>
            <person name="van Eijk R."/>
            <person name="Schleper C."/>
            <person name="Guy L."/>
            <person name="Ettema T.J."/>
        </authorList>
    </citation>
    <scope>NUCLEOTIDE SEQUENCE</scope>
</reference>
<evidence type="ECO:0000256" key="3">
    <source>
        <dbReference type="ARBA" id="ARBA00008981"/>
    </source>
</evidence>
<evidence type="ECO:0000256" key="1">
    <source>
        <dbReference type="ARBA" id="ARBA00001933"/>
    </source>
</evidence>
<dbReference type="PANTHER" id="PTHR43713:SF3">
    <property type="entry name" value="GLUTAMATE-1-SEMIALDEHYDE 2,1-AMINOMUTASE 1, CHLOROPLASTIC-RELATED"/>
    <property type="match status" value="1"/>
</dbReference>
<comment type="similarity">
    <text evidence="3">Belongs to the class-III pyridoxal-phosphate-dependent aminotransferase family. HemL subfamily.</text>
</comment>
<dbReference type="Pfam" id="PF00202">
    <property type="entry name" value="Aminotran_3"/>
    <property type="match status" value="1"/>
</dbReference>
<dbReference type="GO" id="GO:0030170">
    <property type="term" value="F:pyridoxal phosphate binding"/>
    <property type="evidence" value="ECO:0007669"/>
    <property type="project" value="InterPro"/>
</dbReference>
<dbReference type="Gene3D" id="3.40.640.10">
    <property type="entry name" value="Type I PLP-dependent aspartate aminotransferase-like (Major domain)"/>
    <property type="match status" value="1"/>
</dbReference>
<dbReference type="GO" id="GO:0006782">
    <property type="term" value="P:protoporphyrinogen IX biosynthetic process"/>
    <property type="evidence" value="ECO:0007669"/>
    <property type="project" value="UniProtKB-UniPathway"/>
</dbReference>
<dbReference type="InterPro" id="IPR015421">
    <property type="entry name" value="PyrdxlP-dep_Trfase_major"/>
</dbReference>
<evidence type="ECO:0000313" key="8">
    <source>
        <dbReference type="EMBL" id="KKL75021.1"/>
    </source>
</evidence>
<evidence type="ECO:0000256" key="6">
    <source>
        <dbReference type="ARBA" id="ARBA00023235"/>
    </source>
</evidence>
<dbReference type="EC" id="5.4.3.8" evidence="4"/>
<name>A0A0F9F942_9ZZZZ</name>
<dbReference type="Gene3D" id="3.90.1150.10">
    <property type="entry name" value="Aspartate Aminotransferase, domain 1"/>
    <property type="match status" value="1"/>
</dbReference>
<protein>
    <recommendedName>
        <fullName evidence="4">glutamate-1-semialdehyde 2,1-aminomutase</fullName>
        <ecNumber evidence="4">5.4.3.8</ecNumber>
    </recommendedName>
</protein>
<dbReference type="AlphaFoldDB" id="A0A0F9F942"/>
<evidence type="ECO:0000256" key="7">
    <source>
        <dbReference type="ARBA" id="ARBA00023244"/>
    </source>
</evidence>
<comment type="cofactor">
    <cofactor evidence="1">
        <name>pyridoxal 5'-phosphate</name>
        <dbReference type="ChEBI" id="CHEBI:597326"/>
    </cofactor>
</comment>
<dbReference type="CDD" id="cd00610">
    <property type="entry name" value="OAT_like"/>
    <property type="match status" value="1"/>
</dbReference>
<dbReference type="PROSITE" id="PS00600">
    <property type="entry name" value="AA_TRANSFER_CLASS_3"/>
    <property type="match status" value="1"/>
</dbReference>
<proteinExistence type="inferred from homology"/>
<evidence type="ECO:0000256" key="4">
    <source>
        <dbReference type="ARBA" id="ARBA00012143"/>
    </source>
</evidence>
<feature type="non-terminal residue" evidence="8">
    <location>
        <position position="1"/>
    </location>
</feature>
<sequence length="405" mass="43531">GNDRVPVVQLEEAEWRKVIEVNLTGTFLVTKAVANVFIEQGEGGRIVNISSVAGREGIATFAAYGATTELEVELARTICDAIPSVEMLRFVSSGTEATMSALRLARAFTGRDKIVKFEGCYHGHADGLLAKAGSGQATLGLPDSPGVPESYAAQTLVVPFNDEEAVRHLFDEHPEEIAAVIVEPIAGNMGVVPPAPGFLQRLRELTREHSSLLLFDEVITGFRLHYGGVQTVFGIEPDLTCLGKIIGGGLPIGAYGGRREIMEMVAPQGPVYQAGTLAGNPLAMAAGIATLGALSDEAPYQRLEISAIFLEDGLRRAAEETETPVRINRAGSLLTIFFTDTPVTDFASAQRSDTERYAAFFRQMLSRGVFLPPSQFEAMFVSLAHTDDELRETFEAARESLARGG</sequence>
<dbReference type="InterPro" id="IPR015422">
    <property type="entry name" value="PyrdxlP-dep_Trfase_small"/>
</dbReference>
<dbReference type="HAMAP" id="MF_00375">
    <property type="entry name" value="HemL_aminotrans_3"/>
    <property type="match status" value="1"/>
</dbReference>
<accession>A0A0F9F942</accession>
<dbReference type="SUPFAM" id="SSF53383">
    <property type="entry name" value="PLP-dependent transferases"/>
    <property type="match status" value="1"/>
</dbReference>
<dbReference type="PANTHER" id="PTHR43713">
    <property type="entry name" value="GLUTAMATE-1-SEMIALDEHYDE 2,1-AMINOMUTASE"/>
    <property type="match status" value="1"/>
</dbReference>
<dbReference type="InterPro" id="IPR049704">
    <property type="entry name" value="Aminotrans_3_PPA_site"/>
</dbReference>
<keyword evidence="5" id="KW-0663">Pyridoxal phosphate</keyword>
<dbReference type="CDD" id="cd05233">
    <property type="entry name" value="SDR_c"/>
    <property type="match status" value="1"/>
</dbReference>
<comment type="caution">
    <text evidence="8">The sequence shown here is derived from an EMBL/GenBank/DDBJ whole genome shotgun (WGS) entry which is preliminary data.</text>
</comment>
<dbReference type="GO" id="GO:0042286">
    <property type="term" value="F:glutamate-1-semialdehyde 2,1-aminomutase activity"/>
    <property type="evidence" value="ECO:0007669"/>
    <property type="project" value="UniProtKB-EC"/>
</dbReference>